<feature type="region of interest" description="Disordered" evidence="1">
    <location>
        <begin position="259"/>
        <end position="301"/>
    </location>
</feature>
<feature type="compositionally biased region" description="Low complexity" evidence="1">
    <location>
        <begin position="280"/>
        <end position="300"/>
    </location>
</feature>
<feature type="compositionally biased region" description="Low complexity" evidence="1">
    <location>
        <begin position="1112"/>
        <end position="1132"/>
    </location>
</feature>
<feature type="compositionally biased region" description="Low complexity" evidence="1">
    <location>
        <begin position="882"/>
        <end position="919"/>
    </location>
</feature>
<feature type="compositionally biased region" description="Low complexity" evidence="1">
    <location>
        <begin position="1088"/>
        <end position="1102"/>
    </location>
</feature>
<feature type="compositionally biased region" description="Low complexity" evidence="1">
    <location>
        <begin position="850"/>
        <end position="862"/>
    </location>
</feature>
<feature type="compositionally biased region" description="Low complexity" evidence="1">
    <location>
        <begin position="89"/>
        <end position="107"/>
    </location>
</feature>
<feature type="compositionally biased region" description="Basic and acidic residues" evidence="1">
    <location>
        <begin position="118"/>
        <end position="134"/>
    </location>
</feature>
<evidence type="ECO:0000256" key="2">
    <source>
        <dbReference type="SAM" id="Phobius"/>
    </source>
</evidence>
<dbReference type="PANTHER" id="PTHR40430:SF1">
    <property type="entry name" value="T. BRUCEI SPP.-SPECIFIC PROTEIN"/>
    <property type="match status" value="1"/>
</dbReference>
<evidence type="ECO:0008006" key="5">
    <source>
        <dbReference type="Google" id="ProtNLM"/>
    </source>
</evidence>
<evidence type="ECO:0000256" key="1">
    <source>
        <dbReference type="SAM" id="MobiDB-lite"/>
    </source>
</evidence>
<organism evidence="4">
    <name type="scientific">Volvox carteri f. nagariensis</name>
    <dbReference type="NCBI Taxonomy" id="3068"/>
    <lineage>
        <taxon>Eukaryota</taxon>
        <taxon>Viridiplantae</taxon>
        <taxon>Chlorophyta</taxon>
        <taxon>core chlorophytes</taxon>
        <taxon>Chlorophyceae</taxon>
        <taxon>CS clade</taxon>
        <taxon>Chlamydomonadales</taxon>
        <taxon>Volvocaceae</taxon>
        <taxon>Volvox</taxon>
    </lineage>
</organism>
<feature type="compositionally biased region" description="Gly residues" evidence="1">
    <location>
        <begin position="687"/>
        <end position="704"/>
    </location>
</feature>
<feature type="transmembrane region" description="Helical" evidence="2">
    <location>
        <begin position="375"/>
        <end position="391"/>
    </location>
</feature>
<sequence>MPLALVLMVRTVSYFFLGVALMLEVTGMGDLVDMVPLLALGQRVELHFDEAWKAASFAELWSRRWNITVTGVLRPVCYDPVMEAATESTLTTTTQSGSSSTSSKTSCGRGGGEGDGGGSRDDTSPLHFQNHKEGQSQSPTTSSIPLPELLASLSPDASSHSSSDGSSCSPGSDVCSSSFSSISGGSSGSPALRNMLERAWSGDGVDGGGVDGDDGGGAGGGCKSVCVGSFSAAHRRRAIGTSAAEASDAVPPPVQKSKMFTAATPAPPNELNHQSRRRGQSQPRQPRTATAAAPSGSQAANLHRSSRARRFAAVQMTFLVSGLWHELVCYSMSGTTTGGSWLLLFALQAPLILVESELRHKARKLRLRVPRAIKCWIVHGLLFLQLMLLWYPPMERTGMLEGLTRTGDRVMAAAAAAAAVARRAITTVAALLPAATEATAAALTSGSNRLELEASDANKAAQPAAAAESGNTTSIKSVGGESSVRDVGSSGEPSMTYHIPALGSEVMRLLDQDSEAQGASLQGPVSESYVPGGESSSGRASHSSANAPEASGLVPVANAGGGGTDGGNPVAEGRPSGIWTEGSTADTETADTAAGAAVSPEPAEEQPQRSAGSQASLGSQPSVAGSTSMMYGAGVSRGVSPVMPATEDDADGPADVTASAIGTAPSSADASPGLAPKAEDSGASATGSGGGGGGGGEDGEGGSAPGTSESADGSGAGRLLQQEEVRTEKRWSSGTSRGVAPAKDAADADVGAGTTDITSTGGPDAGSGASPEYGAPGTADDTADGGNVAAAEGGRRSDGAVMGDGRSGSGAAAVTAARTSSDRGAAAVSGGEGGGGGGPAEGGGPGEGAGAAAPSPDVAAAEGSGGVGGGSGSSIGSGVAGGRASSSRSRSSGGSGPGAAAAVQQPGAAPDADDLPSARGGRRPSYSSPEYEEYNRASTPSGAGSRPASGGGSDGANAAGTFASSALAGGLSGGSGSERQRRQSSGGIPSPPRPPGNTAQQRSSTTGSSAASQHSSAVLRQASETTGAAQFSGDGGAGPGGAADYNEGQPSWRPSVTASSVGGSSGRHGSVSYAWRGSSSGGDGGGAAALAMAAAAPRPSGSVEDTAAPRLTVTNRNTSSSSETSSVARRTSGPFVVQGIDNGSGGGGGSSGGLAATLVPASPSPQLPPLGGHPDAASGMTYGTAMSSYSFPGEARRQASQSSAAVGCQPNPLPPLPPTTPPGGILTLGDRPKARAVVSAPAGDVRSAANGGGGAAAAATRSGRPPPPIHMMPTHVQPKGPFDECTTQAALQHVRTVWSTSNICGIRSLPNALSPDFRHKPQLSYGLEGGPLGMPLSVGQKQVARINPLAGMFTQFEYLPSEYDRVKLTGKYDRLRHKLAQTGPQEFVVRAPPSAVHGAPAFSEFSYTTDPVDSYSASMHADTDLARSKVVAGPFYPSGRVQAAKVLKGRLDECMMRLCKQLSDDWPNSFMQVFEDRNGSVVASFHQPSAVQEGDLSAYMNTLAKRNHVMSTFQLTKDATRWGLVDEDSGAVFYVLWPPWVRHRYLGPHTAPTSTQMPNGRPGTRGSSSSEDEEEEDAEGADGGFATAGAAGEDAAAAAALGLGAEIGDGGQVSIGEHQGPEVKCVQLQLGTFQKLFQIFAEKQKAQRPKRWDMMEWRHADQEVGMEVFCNPNAHTTAFDAKLLITLWSSGGLRVTTEARLSAITSDLDNFLQG</sequence>
<dbReference type="RefSeq" id="XP_002951509.1">
    <property type="nucleotide sequence ID" value="XM_002951463.1"/>
</dbReference>
<feature type="region of interest" description="Disordered" evidence="1">
    <location>
        <begin position="514"/>
        <end position="1179"/>
    </location>
</feature>
<feature type="compositionally biased region" description="Polar residues" evidence="1">
    <location>
        <begin position="515"/>
        <end position="525"/>
    </location>
</feature>
<feature type="compositionally biased region" description="Gly residues" evidence="1">
    <location>
        <begin position="108"/>
        <end position="117"/>
    </location>
</feature>
<proteinExistence type="predicted"/>
<feature type="region of interest" description="Disordered" evidence="1">
    <location>
        <begin position="1192"/>
        <end position="1229"/>
    </location>
</feature>
<feature type="compositionally biased region" description="Low complexity" evidence="1">
    <location>
        <begin position="1059"/>
        <end position="1078"/>
    </location>
</feature>
<name>D8TYJ3_VOLCA</name>
<keyword evidence="4" id="KW-1185">Reference proteome</keyword>
<dbReference type="STRING" id="3068.D8TYJ3"/>
<feature type="transmembrane region" description="Helical" evidence="2">
    <location>
        <begin position="339"/>
        <end position="354"/>
    </location>
</feature>
<feature type="region of interest" description="Disordered" evidence="1">
    <location>
        <begin position="1548"/>
        <end position="1587"/>
    </location>
</feature>
<feature type="compositionally biased region" description="Polar residues" evidence="1">
    <location>
        <begin position="997"/>
        <end position="1029"/>
    </location>
</feature>
<feature type="compositionally biased region" description="Gly residues" evidence="1">
    <location>
        <begin position="863"/>
        <end position="881"/>
    </location>
</feature>
<feature type="compositionally biased region" description="Pro residues" evidence="1">
    <location>
        <begin position="1211"/>
        <end position="1221"/>
    </location>
</feature>
<feature type="compositionally biased region" description="Gly residues" evidence="1">
    <location>
        <begin position="1142"/>
        <end position="1152"/>
    </location>
</feature>
<gene>
    <name evidence="3" type="ORF">VOLCADRAFT_120968</name>
</gene>
<dbReference type="Proteomes" id="UP000001058">
    <property type="component" value="Unassembled WGS sequence"/>
</dbReference>
<feature type="compositionally biased region" description="Low complexity" evidence="1">
    <location>
        <begin position="955"/>
        <end position="969"/>
    </location>
</feature>
<feature type="compositionally biased region" description="Low complexity" evidence="1">
    <location>
        <begin position="532"/>
        <end position="547"/>
    </location>
</feature>
<feature type="compositionally biased region" description="Low complexity" evidence="1">
    <location>
        <begin position="937"/>
        <end position="948"/>
    </location>
</feature>
<feature type="region of interest" description="Disordered" evidence="1">
    <location>
        <begin position="89"/>
        <end position="146"/>
    </location>
</feature>
<evidence type="ECO:0000313" key="4">
    <source>
        <dbReference type="Proteomes" id="UP000001058"/>
    </source>
</evidence>
<feature type="region of interest" description="Disordered" evidence="1">
    <location>
        <begin position="454"/>
        <end position="497"/>
    </location>
</feature>
<accession>D8TYJ3</accession>
<feature type="region of interest" description="Disordered" evidence="1">
    <location>
        <begin position="1241"/>
        <end position="1268"/>
    </location>
</feature>
<feature type="compositionally biased region" description="Low complexity" evidence="1">
    <location>
        <begin position="455"/>
        <end position="467"/>
    </location>
</feature>
<feature type="compositionally biased region" description="Basic and acidic residues" evidence="1">
    <location>
        <begin position="721"/>
        <end position="731"/>
    </location>
</feature>
<feature type="compositionally biased region" description="Gly residues" evidence="1">
    <location>
        <begin position="830"/>
        <end position="849"/>
    </location>
</feature>
<reference evidence="3 4" key="1">
    <citation type="journal article" date="2010" name="Science">
        <title>Genomic analysis of organismal complexity in the multicellular green alga Volvox carteri.</title>
        <authorList>
            <person name="Prochnik S.E."/>
            <person name="Umen J."/>
            <person name="Nedelcu A.M."/>
            <person name="Hallmann A."/>
            <person name="Miller S.M."/>
            <person name="Nishii I."/>
            <person name="Ferris P."/>
            <person name="Kuo A."/>
            <person name="Mitros T."/>
            <person name="Fritz-Laylin L.K."/>
            <person name="Hellsten U."/>
            <person name="Chapman J."/>
            <person name="Simakov O."/>
            <person name="Rensing S.A."/>
            <person name="Terry A."/>
            <person name="Pangilinan J."/>
            <person name="Kapitonov V."/>
            <person name="Jurka J."/>
            <person name="Salamov A."/>
            <person name="Shapiro H."/>
            <person name="Schmutz J."/>
            <person name="Grimwood J."/>
            <person name="Lindquist E."/>
            <person name="Lucas S."/>
            <person name="Grigoriev I.V."/>
            <person name="Schmitt R."/>
            <person name="Kirk D."/>
            <person name="Rokhsar D.S."/>
        </authorList>
    </citation>
    <scope>NUCLEOTIDE SEQUENCE [LARGE SCALE GENOMIC DNA]</scope>
    <source>
        <strain evidence="4">f. Nagariensis / Eve</strain>
    </source>
</reference>
<protein>
    <recommendedName>
        <fullName evidence="5">Wax synthase domain-containing protein</fullName>
    </recommendedName>
</protein>
<dbReference type="eggNOG" id="ENOG502SU93">
    <property type="taxonomic scope" value="Eukaryota"/>
</dbReference>
<dbReference type="KEGG" id="vcn:VOLCADRAFT_120968"/>
<feature type="compositionally biased region" description="Polar residues" evidence="1">
    <location>
        <begin position="1048"/>
        <end position="1058"/>
    </location>
</feature>
<feature type="compositionally biased region" description="Low complexity" evidence="1">
    <location>
        <begin position="738"/>
        <end position="753"/>
    </location>
</feature>
<feature type="compositionally biased region" description="Low complexity" evidence="1">
    <location>
        <begin position="580"/>
        <end position="597"/>
    </location>
</feature>
<dbReference type="OrthoDB" id="550288at2759"/>
<evidence type="ECO:0000313" key="3">
    <source>
        <dbReference type="EMBL" id="EFJ47320.1"/>
    </source>
</evidence>
<dbReference type="GeneID" id="9615679"/>
<keyword evidence="2" id="KW-0472">Membrane</keyword>
<keyword evidence="2" id="KW-1133">Transmembrane helix</keyword>
<dbReference type="EMBL" id="GL378345">
    <property type="protein sequence ID" value="EFJ47320.1"/>
    <property type="molecule type" value="Genomic_DNA"/>
</dbReference>
<dbReference type="InParanoid" id="D8TYJ3"/>
<keyword evidence="2" id="KW-0812">Transmembrane</keyword>
<feature type="compositionally biased region" description="Polar residues" evidence="1">
    <location>
        <begin position="608"/>
        <end position="629"/>
    </location>
</feature>
<dbReference type="PANTHER" id="PTHR40430">
    <property type="entry name" value="T. BRUCEI SPP.-SPECIFIC PROTEIN"/>
    <property type="match status" value="1"/>
</dbReference>
<feature type="compositionally biased region" description="Acidic residues" evidence="1">
    <location>
        <begin position="1570"/>
        <end position="1580"/>
    </location>
</feature>